<feature type="transmembrane region" description="Helical" evidence="11">
    <location>
        <begin position="95"/>
        <end position="119"/>
    </location>
</feature>
<evidence type="ECO:0000256" key="2">
    <source>
        <dbReference type="ARBA" id="ARBA00022448"/>
    </source>
</evidence>
<comment type="caution">
    <text evidence="12">The sequence shown here is derived from an EMBL/GenBank/DDBJ whole genome shotgun (WGS) entry which is preliminary data.</text>
</comment>
<dbReference type="EMBL" id="WOGT01000008">
    <property type="protein sequence ID" value="MUN55777.1"/>
    <property type="molecule type" value="Genomic_DNA"/>
</dbReference>
<comment type="function">
    <text evidence="11">Na(+)/H(+) antiporter that extrudes sodium in exchange for external protons.</text>
</comment>
<evidence type="ECO:0000313" key="13">
    <source>
        <dbReference type="Proteomes" id="UP000462152"/>
    </source>
</evidence>
<evidence type="ECO:0000256" key="7">
    <source>
        <dbReference type="ARBA" id="ARBA00023053"/>
    </source>
</evidence>
<dbReference type="Proteomes" id="UP000462152">
    <property type="component" value="Unassembled WGS sequence"/>
</dbReference>
<name>A0A7K1LKQ5_9MICC</name>
<feature type="transmembrane region" description="Helical" evidence="11">
    <location>
        <begin position="158"/>
        <end position="178"/>
    </location>
</feature>
<feature type="transmembrane region" description="Helical" evidence="11">
    <location>
        <begin position="342"/>
        <end position="365"/>
    </location>
</feature>
<proteinExistence type="inferred from homology"/>
<dbReference type="GO" id="GO:0006885">
    <property type="term" value="P:regulation of pH"/>
    <property type="evidence" value="ECO:0007669"/>
    <property type="project" value="UniProtKB-UniRule"/>
</dbReference>
<dbReference type="Gene3D" id="1.20.1530.10">
    <property type="entry name" value="Na+/H+ antiporter like domain"/>
    <property type="match status" value="1"/>
</dbReference>
<feature type="transmembrane region" description="Helical" evidence="11">
    <location>
        <begin position="63"/>
        <end position="83"/>
    </location>
</feature>
<keyword evidence="3 11" id="KW-0050">Antiport</keyword>
<dbReference type="OrthoDB" id="9808135at2"/>
<feature type="transmembrane region" description="Helical" evidence="11">
    <location>
        <begin position="184"/>
        <end position="202"/>
    </location>
</feature>
<feature type="transmembrane region" description="Helical" evidence="11">
    <location>
        <begin position="377"/>
        <end position="400"/>
    </location>
</feature>
<comment type="similarity">
    <text evidence="11">Belongs to the NhaA Na(+)/H(+) (TC 2.A.33) antiporter family.</text>
</comment>
<keyword evidence="7 11" id="KW-0915">Sodium</keyword>
<feature type="transmembrane region" description="Helical" evidence="11">
    <location>
        <begin position="237"/>
        <end position="254"/>
    </location>
</feature>
<keyword evidence="10 11" id="KW-0739">Sodium transport</keyword>
<feature type="transmembrane region" description="Helical" evidence="11">
    <location>
        <begin position="308"/>
        <end position="330"/>
    </location>
</feature>
<feature type="transmembrane region" description="Helical" evidence="11">
    <location>
        <begin position="214"/>
        <end position="231"/>
    </location>
</feature>
<evidence type="ECO:0000256" key="10">
    <source>
        <dbReference type="ARBA" id="ARBA00023201"/>
    </source>
</evidence>
<organism evidence="12 13">
    <name type="scientific">Rothia koreensis</name>
    <dbReference type="NCBI Taxonomy" id="592378"/>
    <lineage>
        <taxon>Bacteria</taxon>
        <taxon>Bacillati</taxon>
        <taxon>Actinomycetota</taxon>
        <taxon>Actinomycetes</taxon>
        <taxon>Micrococcales</taxon>
        <taxon>Micrococcaceae</taxon>
        <taxon>Rothia</taxon>
    </lineage>
</organism>
<evidence type="ECO:0000256" key="9">
    <source>
        <dbReference type="ARBA" id="ARBA00023136"/>
    </source>
</evidence>
<dbReference type="GO" id="GO:0015385">
    <property type="term" value="F:sodium:proton antiporter activity"/>
    <property type="evidence" value="ECO:0007669"/>
    <property type="project" value="UniProtKB-UniRule"/>
</dbReference>
<keyword evidence="13" id="KW-1185">Reference proteome</keyword>
<comment type="catalytic activity">
    <reaction evidence="11">
        <text>Na(+)(in) + 2 H(+)(out) = Na(+)(out) + 2 H(+)(in)</text>
        <dbReference type="Rhea" id="RHEA:29251"/>
        <dbReference type="ChEBI" id="CHEBI:15378"/>
        <dbReference type="ChEBI" id="CHEBI:29101"/>
    </reaction>
</comment>
<keyword evidence="2 11" id="KW-0813">Transport</keyword>
<reference evidence="12 13" key="1">
    <citation type="submission" date="2019-12" db="EMBL/GenBank/DDBJ databases">
        <authorList>
            <person name="Li J."/>
            <person name="Shi Y."/>
            <person name="Xu G."/>
            <person name="Xiao D."/>
            <person name="Ran X."/>
        </authorList>
    </citation>
    <scope>NUCLEOTIDE SEQUENCE [LARGE SCALE GENOMIC DNA]</scope>
    <source>
        <strain evidence="12 13">JCM 15915</strain>
    </source>
</reference>
<sequence>MQHRAAHRLTSLLRQESTGGVILLCATLLALVLANSGASPWYFAIRDHHLGFTVGSLDLDLSIGHWAADGLLAVFFFIVGLELKKEFVVGELRNPGTSVVPMAAAAGGVALPAIIFSAINAGGPAIGGWAVPTATDIAFAVAVLAVVGRNLPTALRTFLLTLAVVDDLIAITIIAIFYTSDLNLGFLALAALPLAAYAFVAYRGEKVLHLRPEAAWLILLPLGVLTWAFFLGSGIHATIAGVLLGFCVPVRRGSRTPDDARAGLSEVLEHRIRPLSAGLCVPVFAFFSAGVAVGGWSGFVESVSSPAALGILLGLVVGKCLGITGATWLVTRLRGPRLDPTIAWPDVVGVSLVAGIGFTVSLLIAELSFAGDPSLDGAAKVAILTGSTLAALAGGSFLALRSKRRARWEMHSEDGTAR</sequence>
<dbReference type="GO" id="GO:0005886">
    <property type="term" value="C:plasma membrane"/>
    <property type="evidence" value="ECO:0007669"/>
    <property type="project" value="UniProtKB-SubCell"/>
</dbReference>
<evidence type="ECO:0000256" key="6">
    <source>
        <dbReference type="ARBA" id="ARBA00022989"/>
    </source>
</evidence>
<feature type="transmembrane region" description="Helical" evidence="11">
    <location>
        <begin position="275"/>
        <end position="296"/>
    </location>
</feature>
<accession>A0A7K1LKQ5</accession>
<dbReference type="AlphaFoldDB" id="A0A7K1LKQ5"/>
<dbReference type="PANTHER" id="PTHR30341:SF0">
    <property type="entry name" value="NA(+)_H(+) ANTIPORTER NHAA"/>
    <property type="match status" value="1"/>
</dbReference>
<evidence type="ECO:0000256" key="3">
    <source>
        <dbReference type="ARBA" id="ARBA00022449"/>
    </source>
</evidence>
<evidence type="ECO:0000256" key="8">
    <source>
        <dbReference type="ARBA" id="ARBA00023065"/>
    </source>
</evidence>
<keyword evidence="6 11" id="KW-1133">Transmembrane helix</keyword>
<evidence type="ECO:0000256" key="5">
    <source>
        <dbReference type="ARBA" id="ARBA00022692"/>
    </source>
</evidence>
<dbReference type="HAMAP" id="MF_01844">
    <property type="entry name" value="NhaA"/>
    <property type="match status" value="1"/>
</dbReference>
<keyword evidence="8 11" id="KW-0406">Ion transport</keyword>
<evidence type="ECO:0000256" key="11">
    <source>
        <dbReference type="HAMAP-Rule" id="MF_01844"/>
    </source>
</evidence>
<gene>
    <name evidence="11 12" type="primary">nhaA</name>
    <name evidence="12" type="ORF">GMA10_11240</name>
</gene>
<evidence type="ECO:0000313" key="12">
    <source>
        <dbReference type="EMBL" id="MUN55777.1"/>
    </source>
</evidence>
<keyword evidence="5 11" id="KW-0812">Transmembrane</keyword>
<dbReference type="InterPro" id="IPR004670">
    <property type="entry name" value="NhaA"/>
</dbReference>
<evidence type="ECO:0000256" key="1">
    <source>
        <dbReference type="ARBA" id="ARBA00004429"/>
    </source>
</evidence>
<keyword evidence="9 11" id="KW-0472">Membrane</keyword>
<evidence type="ECO:0000256" key="4">
    <source>
        <dbReference type="ARBA" id="ARBA00022475"/>
    </source>
</evidence>
<comment type="subcellular location">
    <subcellularLocation>
        <location evidence="1">Cell inner membrane</location>
        <topology evidence="1">Multi-pass membrane protein</topology>
    </subcellularLocation>
    <subcellularLocation>
        <location evidence="11">Cell membrane</location>
        <topology evidence="11">Multi-pass membrane protein</topology>
    </subcellularLocation>
</comment>
<dbReference type="InterPro" id="IPR023171">
    <property type="entry name" value="Na/H_antiporter_dom_sf"/>
</dbReference>
<keyword evidence="4 11" id="KW-1003">Cell membrane</keyword>
<feature type="transmembrane region" description="Helical" evidence="11">
    <location>
        <begin position="125"/>
        <end position="146"/>
    </location>
</feature>
<dbReference type="NCBIfam" id="TIGR00773">
    <property type="entry name" value="NhaA"/>
    <property type="match status" value="1"/>
</dbReference>
<protein>
    <recommendedName>
        <fullName evidence="11">Na(+)/H(+) antiporter NhaA</fullName>
    </recommendedName>
    <alternativeName>
        <fullName evidence="11">Sodium/proton antiporter NhaA</fullName>
    </alternativeName>
</protein>
<feature type="transmembrane region" description="Helical" evidence="11">
    <location>
        <begin position="21"/>
        <end position="43"/>
    </location>
</feature>
<dbReference type="PANTHER" id="PTHR30341">
    <property type="entry name" value="SODIUM ION/PROTON ANTIPORTER NHAA-RELATED"/>
    <property type="match status" value="1"/>
</dbReference>
<dbReference type="Pfam" id="PF06965">
    <property type="entry name" value="Na_H_antiport_1"/>
    <property type="match status" value="1"/>
</dbReference>